<dbReference type="GO" id="GO:0016705">
    <property type="term" value="F:oxidoreductase activity, acting on paired donors, with incorporation or reduction of molecular oxygen"/>
    <property type="evidence" value="ECO:0007669"/>
    <property type="project" value="InterPro"/>
</dbReference>
<evidence type="ECO:0000256" key="1">
    <source>
        <dbReference type="ARBA" id="ARBA00004167"/>
    </source>
</evidence>
<reference evidence="9 10" key="1">
    <citation type="journal article" date="2017" name="Nature">
        <title>The Apostasia genome and the evolution of orchids.</title>
        <authorList>
            <person name="Zhang G.Q."/>
            <person name="Liu K.W."/>
            <person name="Li Z."/>
            <person name="Lohaus R."/>
            <person name="Hsiao Y.Y."/>
            <person name="Niu S.C."/>
            <person name="Wang J.Y."/>
            <person name="Lin Y.C."/>
            <person name="Xu Q."/>
            <person name="Chen L.J."/>
            <person name="Yoshida K."/>
            <person name="Fujiwara S."/>
            <person name="Wang Z.W."/>
            <person name="Zhang Y.Q."/>
            <person name="Mitsuda N."/>
            <person name="Wang M."/>
            <person name="Liu G.H."/>
            <person name="Pecoraro L."/>
            <person name="Huang H.X."/>
            <person name="Xiao X.J."/>
            <person name="Lin M."/>
            <person name="Wu X.Y."/>
            <person name="Wu W.L."/>
            <person name="Chen Y.Y."/>
            <person name="Chang S.B."/>
            <person name="Sakamoto S."/>
            <person name="Ohme-Takagi M."/>
            <person name="Yagi M."/>
            <person name="Zeng S.J."/>
            <person name="Shen C.Y."/>
            <person name="Yeh C.M."/>
            <person name="Luo Y.B."/>
            <person name="Tsai W.C."/>
            <person name="Van de Peer Y."/>
            <person name="Liu Z.J."/>
        </authorList>
    </citation>
    <scope>NUCLEOTIDE SEQUENCE [LARGE SCALE GENOMIC DNA]</scope>
    <source>
        <strain evidence="10">cv. Shenzhen</strain>
        <tissue evidence="9">Stem</tissue>
    </source>
</reference>
<evidence type="ECO:0000256" key="6">
    <source>
        <dbReference type="ARBA" id="ARBA00023002"/>
    </source>
</evidence>
<dbReference type="GO" id="GO:0005506">
    <property type="term" value="F:iron ion binding"/>
    <property type="evidence" value="ECO:0007669"/>
    <property type="project" value="InterPro"/>
</dbReference>
<evidence type="ECO:0000256" key="7">
    <source>
        <dbReference type="ARBA" id="ARBA00023004"/>
    </source>
</evidence>
<dbReference type="STRING" id="1088818.A0A2I0A9V4"/>
<keyword evidence="3" id="KW-0812">Transmembrane</keyword>
<sequence>MLPGWCFGYHTNLARKNKTFRLIKPSHSEIYTNDPANVEHFMKSNFSNYTRDEFNRNVMKDLFGDGIFSVDGEKWRHQKKLASYEFSTKVLRDFSSIVFRAKLRIWQNDKMIAQVNCIDYIVSVSLAFFLILLHGGDGSAGVVAASAAFSDRVVAVWRNRSYPMLGISVLQLWDSGLRAAASAEVEHAVS</sequence>
<keyword evidence="10" id="KW-1185">Reference proteome</keyword>
<organism evidence="9 10">
    <name type="scientific">Apostasia shenzhenica</name>
    <dbReference type="NCBI Taxonomy" id="1088818"/>
    <lineage>
        <taxon>Eukaryota</taxon>
        <taxon>Viridiplantae</taxon>
        <taxon>Streptophyta</taxon>
        <taxon>Embryophyta</taxon>
        <taxon>Tracheophyta</taxon>
        <taxon>Spermatophyta</taxon>
        <taxon>Magnoliopsida</taxon>
        <taxon>Liliopsida</taxon>
        <taxon>Asparagales</taxon>
        <taxon>Orchidaceae</taxon>
        <taxon>Apostasioideae</taxon>
        <taxon>Apostasia</taxon>
    </lineage>
</organism>
<dbReference type="SUPFAM" id="SSF48264">
    <property type="entry name" value="Cytochrome P450"/>
    <property type="match status" value="1"/>
</dbReference>
<evidence type="ECO:0000256" key="8">
    <source>
        <dbReference type="ARBA" id="ARBA00023136"/>
    </source>
</evidence>
<evidence type="ECO:0000256" key="4">
    <source>
        <dbReference type="ARBA" id="ARBA00022723"/>
    </source>
</evidence>
<comment type="similarity">
    <text evidence="2">Belongs to the cytochrome P450 family.</text>
</comment>
<comment type="subcellular location">
    <subcellularLocation>
        <location evidence="1">Membrane</location>
        <topology evidence="1">Single-pass membrane protein</topology>
    </subcellularLocation>
</comment>
<proteinExistence type="inferred from homology"/>
<dbReference type="InterPro" id="IPR036396">
    <property type="entry name" value="Cyt_P450_sf"/>
</dbReference>
<keyword evidence="8" id="KW-0472">Membrane</keyword>
<dbReference type="GO" id="GO:0004497">
    <property type="term" value="F:monooxygenase activity"/>
    <property type="evidence" value="ECO:0007669"/>
    <property type="project" value="InterPro"/>
</dbReference>
<name>A0A2I0A9V4_9ASPA</name>
<dbReference type="EMBL" id="KZ452008">
    <property type="protein sequence ID" value="PKA52314.1"/>
    <property type="molecule type" value="Genomic_DNA"/>
</dbReference>
<dbReference type="EC" id="1.14.-.-" evidence="9"/>
<accession>A0A2I0A9V4</accession>
<keyword evidence="7" id="KW-0408">Iron</keyword>
<evidence type="ECO:0000313" key="9">
    <source>
        <dbReference type="EMBL" id="PKA52314.1"/>
    </source>
</evidence>
<dbReference type="AlphaFoldDB" id="A0A2I0A9V4"/>
<keyword evidence="4" id="KW-0479">Metal-binding</keyword>
<gene>
    <name evidence="9" type="primary">CYP704C1</name>
    <name evidence="9" type="ORF">AXF42_Ash010210</name>
</gene>
<keyword evidence="6 9" id="KW-0560">Oxidoreductase</keyword>
<dbReference type="PANTHER" id="PTHR24296">
    <property type="entry name" value="CYTOCHROME P450"/>
    <property type="match status" value="1"/>
</dbReference>
<keyword evidence="5" id="KW-1133">Transmembrane helix</keyword>
<dbReference type="Gene3D" id="1.10.630.10">
    <property type="entry name" value="Cytochrome P450"/>
    <property type="match status" value="1"/>
</dbReference>
<protein>
    <submittedName>
        <fullName evidence="9">Cytochrome P450 704C1</fullName>
        <ecNumber evidence="9">1.14.-.-</ecNumber>
    </submittedName>
</protein>
<evidence type="ECO:0000256" key="3">
    <source>
        <dbReference type="ARBA" id="ARBA00022692"/>
    </source>
</evidence>
<dbReference type="GO" id="GO:0016020">
    <property type="term" value="C:membrane"/>
    <property type="evidence" value="ECO:0007669"/>
    <property type="project" value="UniProtKB-SubCell"/>
</dbReference>
<evidence type="ECO:0000313" key="10">
    <source>
        <dbReference type="Proteomes" id="UP000236161"/>
    </source>
</evidence>
<dbReference type="GO" id="GO:0020037">
    <property type="term" value="F:heme binding"/>
    <property type="evidence" value="ECO:0007669"/>
    <property type="project" value="InterPro"/>
</dbReference>
<evidence type="ECO:0000256" key="5">
    <source>
        <dbReference type="ARBA" id="ARBA00022989"/>
    </source>
</evidence>
<evidence type="ECO:0000256" key="2">
    <source>
        <dbReference type="ARBA" id="ARBA00010617"/>
    </source>
</evidence>
<dbReference type="Proteomes" id="UP000236161">
    <property type="component" value="Unassembled WGS sequence"/>
</dbReference>
<dbReference type="OrthoDB" id="1470350at2759"/>